<feature type="transmembrane region" description="Helical" evidence="8">
    <location>
        <begin position="151"/>
        <end position="171"/>
    </location>
</feature>
<dbReference type="Pfam" id="PF04535">
    <property type="entry name" value="CASP_dom"/>
    <property type="match status" value="1"/>
</dbReference>
<comment type="subunit">
    <text evidence="3 8">Homodimer and heterodimers.</text>
</comment>
<feature type="transmembrane region" description="Helical" evidence="8">
    <location>
        <begin position="98"/>
        <end position="119"/>
    </location>
</feature>
<evidence type="ECO:0000256" key="9">
    <source>
        <dbReference type="SAM" id="MobiDB-lite"/>
    </source>
</evidence>
<evidence type="ECO:0000256" key="8">
    <source>
        <dbReference type="RuleBase" id="RU361233"/>
    </source>
</evidence>
<dbReference type="Gramene" id="TVU23805">
    <property type="protein sequence ID" value="TVU23805"/>
    <property type="gene ID" value="EJB05_26187"/>
</dbReference>
<dbReference type="InterPro" id="IPR044173">
    <property type="entry name" value="CASPL"/>
</dbReference>
<evidence type="ECO:0000256" key="7">
    <source>
        <dbReference type="ARBA" id="ARBA00023136"/>
    </source>
</evidence>
<dbReference type="InterPro" id="IPR006702">
    <property type="entry name" value="CASP_dom"/>
</dbReference>
<accession>A0A5J9UK74</accession>
<keyword evidence="7 8" id="KW-0472">Membrane</keyword>
<comment type="similarity">
    <text evidence="2 8">Belongs to the Casparian strip membrane proteins (CASP) family.</text>
</comment>
<feature type="non-terminal residue" evidence="11">
    <location>
        <position position="1"/>
    </location>
</feature>
<dbReference type="GO" id="GO:0005886">
    <property type="term" value="C:plasma membrane"/>
    <property type="evidence" value="ECO:0007669"/>
    <property type="project" value="UniProtKB-SubCell"/>
</dbReference>
<comment type="subcellular location">
    <subcellularLocation>
        <location evidence="1 8">Cell membrane</location>
        <topology evidence="1 8">Multi-pass membrane protein</topology>
    </subcellularLocation>
</comment>
<keyword evidence="4 8" id="KW-1003">Cell membrane</keyword>
<feature type="domain" description="Casparian strip membrane protein" evidence="10">
    <location>
        <begin position="24"/>
        <end position="163"/>
    </location>
</feature>
<evidence type="ECO:0000259" key="10">
    <source>
        <dbReference type="Pfam" id="PF04535"/>
    </source>
</evidence>
<evidence type="ECO:0000256" key="4">
    <source>
        <dbReference type="ARBA" id="ARBA00022475"/>
    </source>
</evidence>
<dbReference type="OrthoDB" id="690767at2759"/>
<keyword evidence="5 8" id="KW-0812">Transmembrane</keyword>
<comment type="caution">
    <text evidence="11">The sequence shown here is derived from an EMBL/GenBank/DDBJ whole genome shotgun (WGS) entry which is preliminary data.</text>
</comment>
<dbReference type="NCBIfam" id="TIGR01569">
    <property type="entry name" value="A_tha_TIGR01569"/>
    <property type="match status" value="1"/>
</dbReference>
<name>A0A5J9UK74_9POAL</name>
<evidence type="ECO:0000256" key="1">
    <source>
        <dbReference type="ARBA" id="ARBA00004651"/>
    </source>
</evidence>
<dbReference type="Proteomes" id="UP000324897">
    <property type="component" value="Chromosome 2"/>
</dbReference>
<evidence type="ECO:0000313" key="11">
    <source>
        <dbReference type="EMBL" id="TVU23805.1"/>
    </source>
</evidence>
<organism evidence="11 12">
    <name type="scientific">Eragrostis curvula</name>
    <name type="common">weeping love grass</name>
    <dbReference type="NCBI Taxonomy" id="38414"/>
    <lineage>
        <taxon>Eukaryota</taxon>
        <taxon>Viridiplantae</taxon>
        <taxon>Streptophyta</taxon>
        <taxon>Embryophyta</taxon>
        <taxon>Tracheophyta</taxon>
        <taxon>Spermatophyta</taxon>
        <taxon>Magnoliopsida</taxon>
        <taxon>Liliopsida</taxon>
        <taxon>Poales</taxon>
        <taxon>Poaceae</taxon>
        <taxon>PACMAD clade</taxon>
        <taxon>Chloridoideae</taxon>
        <taxon>Eragrostideae</taxon>
        <taxon>Eragrostidinae</taxon>
        <taxon>Eragrostis</taxon>
    </lineage>
</organism>
<dbReference type="PANTHER" id="PTHR36488">
    <property type="entry name" value="CASP-LIKE PROTEIN 1U1"/>
    <property type="match status" value="1"/>
</dbReference>
<feature type="region of interest" description="Disordered" evidence="9">
    <location>
        <begin position="179"/>
        <end position="198"/>
    </location>
</feature>
<gene>
    <name evidence="11" type="ORF">EJB05_26187</name>
</gene>
<evidence type="ECO:0000256" key="6">
    <source>
        <dbReference type="ARBA" id="ARBA00022989"/>
    </source>
</evidence>
<evidence type="ECO:0000256" key="2">
    <source>
        <dbReference type="ARBA" id="ARBA00007651"/>
    </source>
</evidence>
<dbReference type="EMBL" id="RWGY01000013">
    <property type="protein sequence ID" value="TVU23805.1"/>
    <property type="molecule type" value="Genomic_DNA"/>
</dbReference>
<sequence>MGHGEKKSDKCKCAYAIVIAASIAVIGLAVASSVLMATASQCTIYADYNPRPKVVTYSDYRPFVYLVWANATAAVLAAIAVFLSVWKKGKDKVARKAMPFVSAAVAALLYSSTGAAFAAGDGMMTYLSSAHGRRVSVCDADVAGGNFCRQVRVAILLSLGAAIMVIVVEVVKGLALSKKKSSCDGSDSDSDSESDVCGHGCHGCHSKH</sequence>
<dbReference type="InterPro" id="IPR006459">
    <property type="entry name" value="CASP/CASPL"/>
</dbReference>
<keyword evidence="12" id="KW-1185">Reference proteome</keyword>
<evidence type="ECO:0000313" key="12">
    <source>
        <dbReference type="Proteomes" id="UP000324897"/>
    </source>
</evidence>
<protein>
    <recommendedName>
        <fullName evidence="8">CASP-like protein</fullName>
    </recommendedName>
</protein>
<dbReference type="PANTHER" id="PTHR36488:SF7">
    <property type="entry name" value="CASP-LIKE PROTEIN 1U3"/>
    <property type="match status" value="1"/>
</dbReference>
<keyword evidence="6 8" id="KW-1133">Transmembrane helix</keyword>
<evidence type="ECO:0000256" key="3">
    <source>
        <dbReference type="ARBA" id="ARBA00011489"/>
    </source>
</evidence>
<dbReference type="AlphaFoldDB" id="A0A5J9UK74"/>
<proteinExistence type="inferred from homology"/>
<reference evidence="11 12" key="1">
    <citation type="journal article" date="2019" name="Sci. Rep.">
        <title>A high-quality genome of Eragrostis curvula grass provides insights into Poaceae evolution and supports new strategies to enhance forage quality.</title>
        <authorList>
            <person name="Carballo J."/>
            <person name="Santos B.A.C.M."/>
            <person name="Zappacosta D."/>
            <person name="Garbus I."/>
            <person name="Selva J.P."/>
            <person name="Gallo C.A."/>
            <person name="Diaz A."/>
            <person name="Albertini E."/>
            <person name="Caccamo M."/>
            <person name="Echenique V."/>
        </authorList>
    </citation>
    <scope>NUCLEOTIDE SEQUENCE [LARGE SCALE GENOMIC DNA]</scope>
    <source>
        <strain evidence="12">cv. Victoria</strain>
        <tissue evidence="11">Leaf</tissue>
    </source>
</reference>
<feature type="transmembrane region" description="Helical" evidence="8">
    <location>
        <begin position="63"/>
        <end position="86"/>
    </location>
</feature>
<evidence type="ECO:0000256" key="5">
    <source>
        <dbReference type="ARBA" id="ARBA00022692"/>
    </source>
</evidence>
<feature type="transmembrane region" description="Helical" evidence="8">
    <location>
        <begin position="12"/>
        <end position="31"/>
    </location>
</feature>